<keyword evidence="14" id="KW-1185">Reference proteome</keyword>
<evidence type="ECO:0000256" key="3">
    <source>
        <dbReference type="ARBA" id="ARBA00017619"/>
    </source>
</evidence>
<keyword evidence="7" id="KW-0789">Thiol protease inhibitor</keyword>
<feature type="compositionally biased region" description="Low complexity" evidence="12">
    <location>
        <begin position="384"/>
        <end position="402"/>
    </location>
</feature>
<feature type="compositionally biased region" description="Low complexity" evidence="12">
    <location>
        <begin position="124"/>
        <end position="136"/>
    </location>
</feature>
<evidence type="ECO:0000256" key="7">
    <source>
        <dbReference type="ARBA" id="ARBA00022704"/>
    </source>
</evidence>
<dbReference type="GeneID" id="109956006"/>
<feature type="compositionally biased region" description="Basic and acidic residues" evidence="12">
    <location>
        <begin position="523"/>
        <end position="572"/>
    </location>
</feature>
<dbReference type="Pfam" id="PF00748">
    <property type="entry name" value="Calpain_inhib"/>
    <property type="match status" value="4"/>
</dbReference>
<feature type="compositionally biased region" description="Polar residues" evidence="12">
    <location>
        <begin position="101"/>
        <end position="111"/>
    </location>
</feature>
<evidence type="ECO:0000313" key="13">
    <source>
        <dbReference type="Ensembl" id="ENSMALP00000003308.1"/>
    </source>
</evidence>
<feature type="compositionally biased region" description="Low complexity" evidence="12">
    <location>
        <begin position="246"/>
        <end position="257"/>
    </location>
</feature>
<feature type="compositionally biased region" description="Low complexity" evidence="12">
    <location>
        <begin position="294"/>
        <end position="303"/>
    </location>
</feature>
<evidence type="ECO:0000256" key="5">
    <source>
        <dbReference type="ARBA" id="ARBA00022553"/>
    </source>
</evidence>
<feature type="compositionally biased region" description="Basic and acidic residues" evidence="12">
    <location>
        <begin position="306"/>
        <end position="355"/>
    </location>
</feature>
<feature type="compositionally biased region" description="Polar residues" evidence="12">
    <location>
        <begin position="620"/>
        <end position="630"/>
    </location>
</feature>
<dbReference type="GO" id="GO:0005737">
    <property type="term" value="C:cytoplasm"/>
    <property type="evidence" value="ECO:0007669"/>
    <property type="project" value="TreeGrafter"/>
</dbReference>
<evidence type="ECO:0000256" key="12">
    <source>
        <dbReference type="SAM" id="MobiDB-lite"/>
    </source>
</evidence>
<dbReference type="CTD" id="831"/>
<feature type="compositionally biased region" description="Polar residues" evidence="12">
    <location>
        <begin position="799"/>
        <end position="818"/>
    </location>
</feature>
<keyword evidence="8" id="KW-0677">Repeat</keyword>
<proteinExistence type="inferred from homology"/>
<dbReference type="Proteomes" id="UP000261600">
    <property type="component" value="Unplaced"/>
</dbReference>
<feature type="compositionally biased region" description="Basic and acidic residues" evidence="12">
    <location>
        <begin position="691"/>
        <end position="732"/>
    </location>
</feature>
<dbReference type="AlphaFoldDB" id="A0A3Q3IG48"/>
<feature type="region of interest" description="Disordered" evidence="12">
    <location>
        <begin position="430"/>
        <end position="583"/>
    </location>
</feature>
<feature type="compositionally biased region" description="Basic and acidic residues" evidence="12">
    <location>
        <begin position="483"/>
        <end position="507"/>
    </location>
</feature>
<comment type="similarity">
    <text evidence="2">Belongs to the protease inhibitor I27 (calpastatin) family.</text>
</comment>
<feature type="region of interest" description="Disordered" evidence="12">
    <location>
        <begin position="1"/>
        <end position="369"/>
    </location>
</feature>
<name>A0A3Q3IG48_MONAL</name>
<feature type="compositionally biased region" description="Basic and acidic residues" evidence="12">
    <location>
        <begin position="137"/>
        <end position="146"/>
    </location>
</feature>
<feature type="compositionally biased region" description="Low complexity" evidence="12">
    <location>
        <begin position="433"/>
        <end position="450"/>
    </location>
</feature>
<keyword evidence="5" id="KW-0597">Phosphoprotein</keyword>
<organism evidence="13 14">
    <name type="scientific">Monopterus albus</name>
    <name type="common">Swamp eel</name>
    <dbReference type="NCBI Taxonomy" id="43700"/>
    <lineage>
        <taxon>Eukaryota</taxon>
        <taxon>Metazoa</taxon>
        <taxon>Chordata</taxon>
        <taxon>Craniata</taxon>
        <taxon>Vertebrata</taxon>
        <taxon>Euteleostomi</taxon>
        <taxon>Actinopterygii</taxon>
        <taxon>Neopterygii</taxon>
        <taxon>Teleostei</taxon>
        <taxon>Neoteleostei</taxon>
        <taxon>Acanthomorphata</taxon>
        <taxon>Anabantaria</taxon>
        <taxon>Synbranchiformes</taxon>
        <taxon>Synbranchidae</taxon>
        <taxon>Monopterus</taxon>
    </lineage>
</organism>
<protein>
    <recommendedName>
        <fullName evidence="3">Calpastatin</fullName>
    </recommendedName>
    <alternativeName>
        <fullName evidence="11">Calpain inhibitor</fullName>
    </alternativeName>
</protein>
<comment type="function">
    <text evidence="1">Specific inhibition of calpain (calcium-dependent cysteine protease). Plays a key role in postmortem tenderization of meat and have been proposed to be involved in muscle protein degradation in living tissue.</text>
</comment>
<evidence type="ECO:0000256" key="1">
    <source>
        <dbReference type="ARBA" id="ARBA00002637"/>
    </source>
</evidence>
<feature type="region of interest" description="Disordered" evidence="12">
    <location>
        <begin position="384"/>
        <end position="412"/>
    </location>
</feature>
<evidence type="ECO:0000256" key="10">
    <source>
        <dbReference type="ARBA" id="ARBA00022990"/>
    </source>
</evidence>
<dbReference type="RefSeq" id="XP_020448418.1">
    <property type="nucleotide sequence ID" value="XM_020592762.1"/>
</dbReference>
<feature type="compositionally biased region" description="Low complexity" evidence="12">
    <location>
        <begin position="156"/>
        <end position="181"/>
    </location>
</feature>
<feature type="compositionally biased region" description="Low complexity" evidence="12">
    <location>
        <begin position="511"/>
        <end position="520"/>
    </location>
</feature>
<dbReference type="InterPro" id="IPR001259">
    <property type="entry name" value="Prot_inh_calpain"/>
</dbReference>
<evidence type="ECO:0000256" key="9">
    <source>
        <dbReference type="ARBA" id="ARBA00022843"/>
    </source>
</evidence>
<evidence type="ECO:0000256" key="2">
    <source>
        <dbReference type="ARBA" id="ARBA00009487"/>
    </source>
</evidence>
<feature type="compositionally biased region" description="Basic and acidic residues" evidence="12">
    <location>
        <begin position="230"/>
        <end position="240"/>
    </location>
</feature>
<evidence type="ECO:0000256" key="11">
    <source>
        <dbReference type="ARBA" id="ARBA00033013"/>
    </source>
</evidence>
<evidence type="ECO:0000256" key="6">
    <source>
        <dbReference type="ARBA" id="ARBA00022690"/>
    </source>
</evidence>
<evidence type="ECO:0000313" key="14">
    <source>
        <dbReference type="Proteomes" id="UP000261600"/>
    </source>
</evidence>
<keyword evidence="6" id="KW-0646">Protease inhibitor</keyword>
<feature type="region of interest" description="Disordered" evidence="12">
    <location>
        <begin position="607"/>
        <end position="635"/>
    </location>
</feature>
<accession>A0A3Q3IG48</accession>
<dbReference type="GO" id="GO:0010859">
    <property type="term" value="F:calcium-dependent cysteine-type endopeptidase inhibitor activity"/>
    <property type="evidence" value="ECO:0007669"/>
    <property type="project" value="TreeGrafter"/>
</dbReference>
<evidence type="ECO:0000256" key="8">
    <source>
        <dbReference type="ARBA" id="ARBA00022737"/>
    </source>
</evidence>
<reference evidence="13" key="2">
    <citation type="submission" date="2025-09" db="UniProtKB">
        <authorList>
            <consortium name="Ensembl"/>
        </authorList>
    </citation>
    <scope>IDENTIFICATION</scope>
</reference>
<dbReference type="InterPro" id="IPR026998">
    <property type="entry name" value="Calpastatin"/>
</dbReference>
<keyword evidence="4" id="KW-1017">Isopeptide bond</keyword>
<keyword evidence="10" id="KW-0007">Acetylation</keyword>
<feature type="region of interest" description="Disordered" evidence="12">
    <location>
        <begin position="691"/>
        <end position="818"/>
    </location>
</feature>
<sequence length="818" mass="84579">MGQILSWIRGPRETPALQEVAVEEQSQPSRDPPKPSAPASTGEPKKAYSGSAMATKPGATGGGASAGTAGKEAPKDKPESSTAPAGNVSVQGKKEEAKPTQVKTAPTSQVKVTAKAPPPGTGAGAAASAAATTAVTKPKESPKDTAKVQAVIPSTAAKGAKEAPAADPFDDLASSLPSADSVRPQEPIYTGPEVTEHVITPEVGYKCGEREDTLPPGYRFTDKAPVPAEVKPKDVPKPMTEDQAMDSLSDDFLTFSDPAASKKDEKKVHDDSVRASSAGPANFASLPVKDDSMSLDALDMLGDTLPADKPKPEAPKLRPEDIVSEGKVKDEKGVRVGEREDSIPPEYRLKEDKSKTLPAPEPEPKMDNSEALDILSGDFMTSSAAPAIQAPPITPSSAPAQPKMDNSEALDILSGDFVTSSAAPAVQAPLVTPSSAPVQKAAAVPPKAVSPAPPADKKTEAAGVSASTAKKVQSSAAPPAPPVDKKGKAEKVASGKDATKTTPKAEDDSMSLDALDMLGDTLPADKPKPEAPKLRPEDIVSEDKLKKEKGVRVGERDDSIAPEYRLKEDKSKTLPAPELEPKMDNSEALDILSGDFVTSSAAPAVQAPPITPLSAPAQVRSGSETVTSTAAPKVQSAACVPTETAPQLEAGADVALDALSDTLKDIAPAPQPAPVPAKDIVKEKKAVEEKLVKAGERDDSLPPEYRPTEEDIKKMAEAKAKAAAAPKEKTMDDDTALDLLSGDFSAPAKSTAPVAPSAGTTKPKPPEQGSDAKSDKSKGKSKSKSNKHHADQPPATDQRPAQLSSDVVVTSKKQGGKS</sequence>
<dbReference type="PANTHER" id="PTHR10077:SF0">
    <property type="entry name" value="CALPASTATIN"/>
    <property type="match status" value="1"/>
</dbReference>
<feature type="compositionally biased region" description="Basic and acidic residues" evidence="12">
    <location>
        <begin position="260"/>
        <end position="273"/>
    </location>
</feature>
<reference evidence="13" key="1">
    <citation type="submission" date="2025-08" db="UniProtKB">
        <authorList>
            <consortium name="Ensembl"/>
        </authorList>
    </citation>
    <scope>IDENTIFICATION</scope>
</reference>
<dbReference type="Ensembl" id="ENSMALT00000003394.1">
    <property type="protein sequence ID" value="ENSMALP00000003308.1"/>
    <property type="gene ID" value="ENSMALG00000002269.1"/>
</dbReference>
<dbReference type="PANTHER" id="PTHR10077">
    <property type="entry name" value="CALPASTATIN"/>
    <property type="match status" value="1"/>
</dbReference>
<keyword evidence="9" id="KW-0832">Ubl conjugation</keyword>
<feature type="compositionally biased region" description="Polar residues" evidence="12">
    <location>
        <begin position="80"/>
        <end position="90"/>
    </location>
</feature>
<evidence type="ECO:0000256" key="4">
    <source>
        <dbReference type="ARBA" id="ARBA00022499"/>
    </source>
</evidence>